<gene>
    <name evidence="8" type="primary">aroE</name>
    <name evidence="12" type="ORF">EDC19_0793</name>
</gene>
<dbReference type="GO" id="GO:0019632">
    <property type="term" value="P:shikimate metabolic process"/>
    <property type="evidence" value="ECO:0007669"/>
    <property type="project" value="InterPro"/>
</dbReference>
<dbReference type="RefSeq" id="WP_132280824.1">
    <property type="nucleotide sequence ID" value="NZ_SMGQ01000011.1"/>
</dbReference>
<keyword evidence="3 8" id="KW-0028">Amino-acid biosynthesis</keyword>
<feature type="binding site" evidence="8">
    <location>
        <position position="231"/>
    </location>
    <ligand>
        <name>shikimate</name>
        <dbReference type="ChEBI" id="CHEBI:36208"/>
    </ligand>
</feature>
<name>A0A4R1N6V2_9FIRM</name>
<dbReference type="SUPFAM" id="SSF51735">
    <property type="entry name" value="NAD(P)-binding Rossmann-fold domains"/>
    <property type="match status" value="1"/>
</dbReference>
<comment type="function">
    <text evidence="8">Involved in the biosynthesis of the chorismate, which leads to the biosynthesis of aromatic amino acids. Catalyzes the reversible NADPH linked reduction of 3-dehydroshikimate (DHSA) to yield shikimate (SA).</text>
</comment>
<evidence type="ECO:0000313" key="13">
    <source>
        <dbReference type="Proteomes" id="UP000294545"/>
    </source>
</evidence>
<dbReference type="OrthoDB" id="9792692at2"/>
<dbReference type="Gene3D" id="3.40.50.720">
    <property type="entry name" value="NAD(P)-binding Rossmann-like Domain"/>
    <property type="match status" value="1"/>
</dbReference>
<dbReference type="PANTHER" id="PTHR21089">
    <property type="entry name" value="SHIKIMATE DEHYDROGENASE"/>
    <property type="match status" value="1"/>
</dbReference>
<dbReference type="InterPro" id="IPR046346">
    <property type="entry name" value="Aminoacid_DH-like_N_sf"/>
</dbReference>
<organism evidence="12 13">
    <name type="scientific">Natranaerovirga hydrolytica</name>
    <dbReference type="NCBI Taxonomy" id="680378"/>
    <lineage>
        <taxon>Bacteria</taxon>
        <taxon>Bacillati</taxon>
        <taxon>Bacillota</taxon>
        <taxon>Clostridia</taxon>
        <taxon>Lachnospirales</taxon>
        <taxon>Natranaerovirgaceae</taxon>
        <taxon>Natranaerovirga</taxon>
    </lineage>
</organism>
<proteinExistence type="inferred from homology"/>
<dbReference type="InterPro" id="IPR036291">
    <property type="entry name" value="NAD(P)-bd_dom_sf"/>
</dbReference>
<sequence>MLRCVSGRSKIYGVIGNPVEHTLSPELHNTFGKLTKNTLVYVPFKVEKDKVKEALEGLWACNVQGFNVTVPFKQDVIPFLDGIDEEAQRIGAVNTMLRTEKGYKGFNTDINGLHKSITSEGFTLKDEKVIILGAGGGSKAATYMCAREGAKSIYIINRSQETAQSVKDSVIKYYPNADIQLLTPQDYQSLPKDQYIAIQTTPVGMSTYIEQAIIEVDDFYKNIKFAVDMIYEPEETLFLRKVRANGGQGINGLKMLVYQAVLSFEIWTGDYIEDDKSDEILRQLYKMVKGE</sequence>
<feature type="binding site" evidence="8">
    <location>
        <position position="259"/>
    </location>
    <ligand>
        <name>shikimate</name>
        <dbReference type="ChEBI" id="CHEBI:36208"/>
    </ligand>
</feature>
<evidence type="ECO:0000256" key="7">
    <source>
        <dbReference type="ARBA" id="ARBA00049442"/>
    </source>
</evidence>
<dbReference type="InterPro" id="IPR022893">
    <property type="entry name" value="Shikimate_DH_fam"/>
</dbReference>
<feature type="active site" description="Proton acceptor" evidence="8">
    <location>
        <position position="73"/>
    </location>
</feature>
<evidence type="ECO:0000313" key="12">
    <source>
        <dbReference type="EMBL" id="TCK98373.1"/>
    </source>
</evidence>
<dbReference type="GO" id="GO:0008652">
    <property type="term" value="P:amino acid biosynthetic process"/>
    <property type="evidence" value="ECO:0007669"/>
    <property type="project" value="UniProtKB-KW"/>
</dbReference>
<dbReference type="EC" id="1.1.1.25" evidence="2 8"/>
<dbReference type="GO" id="GO:0004764">
    <property type="term" value="F:shikimate 3-dehydrogenase (NADP+) activity"/>
    <property type="evidence" value="ECO:0007669"/>
    <property type="project" value="UniProtKB-UniRule"/>
</dbReference>
<evidence type="ECO:0000256" key="8">
    <source>
        <dbReference type="HAMAP-Rule" id="MF_00222"/>
    </source>
</evidence>
<comment type="caution">
    <text evidence="12">The sequence shown here is derived from an EMBL/GenBank/DDBJ whole genome shotgun (WGS) entry which is preliminary data.</text>
</comment>
<feature type="binding site" evidence="8">
    <location>
        <position position="69"/>
    </location>
    <ligand>
        <name>shikimate</name>
        <dbReference type="ChEBI" id="CHEBI:36208"/>
    </ligand>
</feature>
<dbReference type="PANTHER" id="PTHR21089:SF1">
    <property type="entry name" value="BIFUNCTIONAL 3-DEHYDROQUINATE DEHYDRATASE_SHIKIMATE DEHYDROGENASE, CHLOROPLASTIC"/>
    <property type="match status" value="1"/>
</dbReference>
<evidence type="ECO:0000256" key="5">
    <source>
        <dbReference type="ARBA" id="ARBA00023002"/>
    </source>
</evidence>
<dbReference type="InterPro" id="IPR041121">
    <property type="entry name" value="SDH_C"/>
</dbReference>
<feature type="domain" description="SDH C-terminal" evidence="11">
    <location>
        <begin position="252"/>
        <end position="269"/>
    </location>
</feature>
<dbReference type="GO" id="GO:0050661">
    <property type="term" value="F:NADP binding"/>
    <property type="evidence" value="ECO:0007669"/>
    <property type="project" value="InterPro"/>
</dbReference>
<protein>
    <recommendedName>
        <fullName evidence="2 8">Shikimate dehydrogenase (NADP(+))</fullName>
        <shortName evidence="8">SDH</shortName>
        <ecNumber evidence="2 8">1.1.1.25</ecNumber>
    </recommendedName>
</protein>
<evidence type="ECO:0000256" key="6">
    <source>
        <dbReference type="ARBA" id="ARBA00023141"/>
    </source>
</evidence>
<dbReference type="InterPro" id="IPR013708">
    <property type="entry name" value="Shikimate_DH-bd_N"/>
</dbReference>
<comment type="caution">
    <text evidence="8">Lacks conserved residue(s) required for the propagation of feature annotation.</text>
</comment>
<dbReference type="CDD" id="cd01065">
    <property type="entry name" value="NAD_bind_Shikimate_DH"/>
    <property type="match status" value="1"/>
</dbReference>
<feature type="binding site" evidence="8">
    <location>
        <position position="94"/>
    </location>
    <ligand>
        <name>shikimate</name>
        <dbReference type="ChEBI" id="CHEBI:36208"/>
    </ligand>
</feature>
<feature type="binding site" evidence="8">
    <location>
        <position position="252"/>
    </location>
    <ligand>
        <name>NADP(+)</name>
        <dbReference type="ChEBI" id="CHEBI:58349"/>
    </ligand>
</feature>
<dbReference type="GO" id="GO:0009423">
    <property type="term" value="P:chorismate biosynthetic process"/>
    <property type="evidence" value="ECO:0007669"/>
    <property type="project" value="UniProtKB-UniRule"/>
</dbReference>
<evidence type="ECO:0000259" key="9">
    <source>
        <dbReference type="Pfam" id="PF01488"/>
    </source>
</evidence>
<evidence type="ECO:0000259" key="11">
    <source>
        <dbReference type="Pfam" id="PF18317"/>
    </source>
</evidence>
<feature type="binding site" evidence="8">
    <location>
        <position position="85"/>
    </location>
    <ligand>
        <name>NADP(+)</name>
        <dbReference type="ChEBI" id="CHEBI:58349"/>
    </ligand>
</feature>
<evidence type="ECO:0000256" key="2">
    <source>
        <dbReference type="ARBA" id="ARBA00012962"/>
    </source>
</evidence>
<dbReference type="InterPro" id="IPR011342">
    <property type="entry name" value="Shikimate_DH"/>
</dbReference>
<dbReference type="HAMAP" id="MF_00222">
    <property type="entry name" value="Shikimate_DH_AroE"/>
    <property type="match status" value="1"/>
</dbReference>
<keyword evidence="5 8" id="KW-0560">Oxidoreductase</keyword>
<feature type="binding site" evidence="8">
    <location>
        <position position="229"/>
    </location>
    <ligand>
        <name>NADP(+)</name>
        <dbReference type="ChEBI" id="CHEBI:58349"/>
    </ligand>
</feature>
<dbReference type="Pfam" id="PF18317">
    <property type="entry name" value="SDH_C"/>
    <property type="match status" value="1"/>
</dbReference>
<dbReference type="GO" id="GO:0009073">
    <property type="term" value="P:aromatic amino acid family biosynthetic process"/>
    <property type="evidence" value="ECO:0007669"/>
    <property type="project" value="UniProtKB-KW"/>
</dbReference>
<evidence type="ECO:0000256" key="4">
    <source>
        <dbReference type="ARBA" id="ARBA00022857"/>
    </source>
</evidence>
<reference evidence="12 13" key="1">
    <citation type="submission" date="2019-03" db="EMBL/GenBank/DDBJ databases">
        <title>Genomic Encyclopedia of Type Strains, Phase IV (KMG-IV): sequencing the most valuable type-strain genomes for metagenomic binning, comparative biology and taxonomic classification.</title>
        <authorList>
            <person name="Goeker M."/>
        </authorList>
    </citation>
    <scope>NUCLEOTIDE SEQUENCE [LARGE SCALE GENOMIC DNA]</scope>
    <source>
        <strain evidence="12 13">DSM 24176</strain>
    </source>
</reference>
<comment type="pathway">
    <text evidence="1 8">Metabolic intermediate biosynthesis; chorismate biosynthesis; chorismate from D-erythrose 4-phosphate and phosphoenolpyruvate: step 4/7.</text>
</comment>
<dbReference type="Gene3D" id="3.40.50.10860">
    <property type="entry name" value="Leucine Dehydrogenase, chain A, domain 1"/>
    <property type="match status" value="1"/>
</dbReference>
<keyword evidence="13" id="KW-1185">Reference proteome</keyword>
<comment type="similarity">
    <text evidence="8">Belongs to the shikimate dehydrogenase family.</text>
</comment>
<feature type="domain" description="Quinate/shikimate 5-dehydrogenase/glutamyl-tRNA reductase" evidence="9">
    <location>
        <begin position="123"/>
        <end position="170"/>
    </location>
</feature>
<dbReference type="Pfam" id="PF01488">
    <property type="entry name" value="Shikimate_DH"/>
    <property type="match status" value="1"/>
</dbReference>
<evidence type="ECO:0000256" key="1">
    <source>
        <dbReference type="ARBA" id="ARBA00004871"/>
    </source>
</evidence>
<feature type="binding site" evidence="8">
    <location>
        <begin position="22"/>
        <end position="24"/>
    </location>
    <ligand>
        <name>shikimate</name>
        <dbReference type="ChEBI" id="CHEBI:36208"/>
    </ligand>
</feature>
<dbReference type="Proteomes" id="UP000294545">
    <property type="component" value="Unassembled WGS sequence"/>
</dbReference>
<keyword evidence="4 8" id="KW-0521">NADP</keyword>
<dbReference type="NCBIfam" id="TIGR00507">
    <property type="entry name" value="aroE"/>
    <property type="match status" value="1"/>
</dbReference>
<dbReference type="AlphaFoldDB" id="A0A4R1N6V2"/>
<evidence type="ECO:0000256" key="3">
    <source>
        <dbReference type="ARBA" id="ARBA00022605"/>
    </source>
</evidence>
<accession>A0A4R1N6V2</accession>
<keyword evidence="6 8" id="KW-0057">Aromatic amino acid biosynthesis</keyword>
<evidence type="ECO:0000259" key="10">
    <source>
        <dbReference type="Pfam" id="PF08501"/>
    </source>
</evidence>
<comment type="catalytic activity">
    <reaction evidence="7 8">
        <text>shikimate + NADP(+) = 3-dehydroshikimate + NADPH + H(+)</text>
        <dbReference type="Rhea" id="RHEA:17737"/>
        <dbReference type="ChEBI" id="CHEBI:15378"/>
        <dbReference type="ChEBI" id="CHEBI:16630"/>
        <dbReference type="ChEBI" id="CHEBI:36208"/>
        <dbReference type="ChEBI" id="CHEBI:57783"/>
        <dbReference type="ChEBI" id="CHEBI:58349"/>
        <dbReference type="EC" id="1.1.1.25"/>
    </reaction>
</comment>
<feature type="domain" description="Shikimate dehydrogenase substrate binding N-terminal" evidence="10">
    <location>
        <begin position="14"/>
        <end position="95"/>
    </location>
</feature>
<feature type="binding site" evidence="8">
    <location>
        <position position="109"/>
    </location>
    <ligand>
        <name>shikimate</name>
        <dbReference type="ChEBI" id="CHEBI:36208"/>
    </ligand>
</feature>
<dbReference type="GO" id="GO:0005829">
    <property type="term" value="C:cytosol"/>
    <property type="evidence" value="ECO:0007669"/>
    <property type="project" value="TreeGrafter"/>
</dbReference>
<dbReference type="SUPFAM" id="SSF53223">
    <property type="entry name" value="Aminoacid dehydrogenase-like, N-terminal domain"/>
    <property type="match status" value="1"/>
</dbReference>
<dbReference type="Pfam" id="PF08501">
    <property type="entry name" value="Shikimate_dh_N"/>
    <property type="match status" value="1"/>
</dbReference>
<dbReference type="InterPro" id="IPR006151">
    <property type="entry name" value="Shikm_DH/Glu-tRNA_Rdtase"/>
</dbReference>
<comment type="subunit">
    <text evidence="8">Homodimer.</text>
</comment>
<dbReference type="EMBL" id="SMGQ01000011">
    <property type="protein sequence ID" value="TCK98373.1"/>
    <property type="molecule type" value="Genomic_DNA"/>
</dbReference>
<dbReference type="UniPathway" id="UPA00053">
    <property type="reaction ID" value="UER00087"/>
</dbReference>